<keyword evidence="1" id="KW-0805">Transcription regulation</keyword>
<dbReference type="SUPFAM" id="SSF46785">
    <property type="entry name" value="Winged helix' DNA-binding domain"/>
    <property type="match status" value="1"/>
</dbReference>
<dbReference type="PROSITE" id="PS51077">
    <property type="entry name" value="HTH_ICLR"/>
    <property type="match status" value="1"/>
</dbReference>
<evidence type="ECO:0000256" key="1">
    <source>
        <dbReference type="ARBA" id="ARBA00023015"/>
    </source>
</evidence>
<sequence length="265" mass="29260">MFASEEYNSRMKNKPSYALTSVDNALLLLQMLRDQGGLRVSEAAEELGIARSTAHRLLSMLVYRDFAIQDDRRTYVPGPALAANQVAGHPNQQLRKALHPHMDALCERVQETVNLMVRVGTQTRFLASVESTQVLHVGDRRGTILPAHLSSGGKALLAELERAQLEQLYRPGEPDRQLPEREWKTLLRELKAARETGYALNRERTEDGVAAVGMCVHDGSGEPVGALSIAAPAARFAPKRIPVLVREMRAAVARAEIDLESLPDL</sequence>
<dbReference type="SUPFAM" id="SSF55781">
    <property type="entry name" value="GAF domain-like"/>
    <property type="match status" value="1"/>
</dbReference>
<evidence type="ECO:0000256" key="2">
    <source>
        <dbReference type="ARBA" id="ARBA00023125"/>
    </source>
</evidence>
<dbReference type="GO" id="GO:0003677">
    <property type="term" value="F:DNA binding"/>
    <property type="evidence" value="ECO:0007669"/>
    <property type="project" value="UniProtKB-KW"/>
</dbReference>
<dbReference type="EMBL" id="SMKW01000039">
    <property type="protein sequence ID" value="TDD43486.1"/>
    <property type="molecule type" value="Genomic_DNA"/>
</dbReference>
<evidence type="ECO:0000313" key="6">
    <source>
        <dbReference type="EMBL" id="TDD43486.1"/>
    </source>
</evidence>
<gene>
    <name evidence="6" type="ORF">E1288_26500</name>
</gene>
<dbReference type="Pfam" id="PF01614">
    <property type="entry name" value="IclR_C"/>
    <property type="match status" value="1"/>
</dbReference>
<dbReference type="Gene3D" id="3.30.450.40">
    <property type="match status" value="1"/>
</dbReference>
<proteinExistence type="predicted"/>
<dbReference type="InterPro" id="IPR005471">
    <property type="entry name" value="Tscrpt_reg_IclR_N"/>
</dbReference>
<dbReference type="PROSITE" id="PS51078">
    <property type="entry name" value="ICLR_ED"/>
    <property type="match status" value="1"/>
</dbReference>
<evidence type="ECO:0000259" key="4">
    <source>
        <dbReference type="PROSITE" id="PS51077"/>
    </source>
</evidence>
<dbReference type="GO" id="GO:0045892">
    <property type="term" value="P:negative regulation of DNA-templated transcription"/>
    <property type="evidence" value="ECO:0007669"/>
    <property type="project" value="TreeGrafter"/>
</dbReference>
<dbReference type="AlphaFoldDB" id="A0A4R4YFM5"/>
<name>A0A4R4YFM5_9PSEU</name>
<comment type="caution">
    <text evidence="6">The sequence shown here is derived from an EMBL/GenBank/DDBJ whole genome shotgun (WGS) entry which is preliminary data.</text>
</comment>
<dbReference type="Pfam" id="PF09339">
    <property type="entry name" value="HTH_IclR"/>
    <property type="match status" value="1"/>
</dbReference>
<evidence type="ECO:0000313" key="7">
    <source>
        <dbReference type="Proteomes" id="UP000294947"/>
    </source>
</evidence>
<dbReference type="PANTHER" id="PTHR30136">
    <property type="entry name" value="HELIX-TURN-HELIX TRANSCRIPTIONAL REGULATOR, ICLR FAMILY"/>
    <property type="match status" value="1"/>
</dbReference>
<dbReference type="GO" id="GO:0003700">
    <property type="term" value="F:DNA-binding transcription factor activity"/>
    <property type="evidence" value="ECO:0007669"/>
    <property type="project" value="TreeGrafter"/>
</dbReference>
<dbReference type="InterPro" id="IPR029016">
    <property type="entry name" value="GAF-like_dom_sf"/>
</dbReference>
<organism evidence="6 7">
    <name type="scientific">Saccharopolyspora elongata</name>
    <dbReference type="NCBI Taxonomy" id="2530387"/>
    <lineage>
        <taxon>Bacteria</taxon>
        <taxon>Bacillati</taxon>
        <taxon>Actinomycetota</taxon>
        <taxon>Actinomycetes</taxon>
        <taxon>Pseudonocardiales</taxon>
        <taxon>Pseudonocardiaceae</taxon>
        <taxon>Saccharopolyspora</taxon>
    </lineage>
</organism>
<dbReference type="InterPro" id="IPR036390">
    <property type="entry name" value="WH_DNA-bd_sf"/>
</dbReference>
<dbReference type="InterPro" id="IPR050707">
    <property type="entry name" value="HTH_MetabolicPath_Reg"/>
</dbReference>
<feature type="domain" description="HTH iclR-type" evidence="4">
    <location>
        <begin position="19"/>
        <end position="79"/>
    </location>
</feature>
<evidence type="ECO:0000259" key="5">
    <source>
        <dbReference type="PROSITE" id="PS51078"/>
    </source>
</evidence>
<dbReference type="OrthoDB" id="7274111at2"/>
<keyword evidence="2" id="KW-0238">DNA-binding</keyword>
<dbReference type="Proteomes" id="UP000294947">
    <property type="component" value="Unassembled WGS sequence"/>
</dbReference>
<dbReference type="Gene3D" id="1.10.10.10">
    <property type="entry name" value="Winged helix-like DNA-binding domain superfamily/Winged helix DNA-binding domain"/>
    <property type="match status" value="1"/>
</dbReference>
<dbReference type="InterPro" id="IPR014757">
    <property type="entry name" value="Tscrpt_reg_IclR_C"/>
</dbReference>
<reference evidence="6 7" key="1">
    <citation type="submission" date="2019-03" db="EMBL/GenBank/DDBJ databases">
        <title>Draft genome sequences of novel Actinobacteria.</title>
        <authorList>
            <person name="Sahin N."/>
            <person name="Ay H."/>
            <person name="Saygin H."/>
        </authorList>
    </citation>
    <scope>NUCLEOTIDE SEQUENCE [LARGE SCALE GENOMIC DNA]</scope>
    <source>
        <strain evidence="6 7">7K502</strain>
    </source>
</reference>
<evidence type="ECO:0000256" key="3">
    <source>
        <dbReference type="ARBA" id="ARBA00023163"/>
    </source>
</evidence>
<feature type="domain" description="IclR-ED" evidence="5">
    <location>
        <begin position="73"/>
        <end position="261"/>
    </location>
</feature>
<dbReference type="InterPro" id="IPR036388">
    <property type="entry name" value="WH-like_DNA-bd_sf"/>
</dbReference>
<accession>A0A4R4YFM5</accession>
<keyword evidence="3" id="KW-0804">Transcription</keyword>
<protein>
    <submittedName>
        <fullName evidence="6">IclR family transcriptional regulator</fullName>
    </submittedName>
</protein>
<keyword evidence="7" id="KW-1185">Reference proteome</keyword>
<dbReference type="SMART" id="SM00346">
    <property type="entry name" value="HTH_ICLR"/>
    <property type="match status" value="1"/>
</dbReference>
<dbReference type="PANTHER" id="PTHR30136:SF24">
    <property type="entry name" value="HTH-TYPE TRANSCRIPTIONAL REPRESSOR ALLR"/>
    <property type="match status" value="1"/>
</dbReference>